<accession>A0A4D6XZM8</accession>
<dbReference type="EMBL" id="CP033012">
    <property type="protein sequence ID" value="QCI19470.1"/>
    <property type="molecule type" value="Genomic_DNA"/>
</dbReference>
<name>A0A4D6XZM8_9GAMM</name>
<gene>
    <name evidence="2" type="ORF">D9V65_01815</name>
</gene>
<evidence type="ECO:0000313" key="3">
    <source>
        <dbReference type="Proteomes" id="UP000298677"/>
    </source>
</evidence>
<organism evidence="2 3">
    <name type="scientific">Buchnera aphidicola</name>
    <name type="common">Anoecia oenotherae</name>
    <dbReference type="NCBI Taxonomy" id="1241833"/>
    <lineage>
        <taxon>Bacteria</taxon>
        <taxon>Pseudomonadati</taxon>
        <taxon>Pseudomonadota</taxon>
        <taxon>Gammaproteobacteria</taxon>
        <taxon>Enterobacterales</taxon>
        <taxon>Erwiniaceae</taxon>
        <taxon>Buchnera</taxon>
    </lineage>
</organism>
<sequence>MKKILSLLVKKNIIRFFDFHFSTIIAKENEEELMFLASCVSNFTWRGNICLPFIFLKKKMFLSKKILNV</sequence>
<proteinExistence type="predicted"/>
<dbReference type="InterPro" id="IPR041851">
    <property type="entry name" value="RecD_N_sf"/>
</dbReference>
<keyword evidence="3" id="KW-1185">Reference proteome</keyword>
<dbReference type="Gene3D" id="1.10.10.1020">
    <property type="entry name" value="RecBCD complex, subunit RecD, N-terminal domain"/>
    <property type="match status" value="1"/>
</dbReference>
<dbReference type="Proteomes" id="UP000298677">
    <property type="component" value="Chromosome"/>
</dbReference>
<evidence type="ECO:0000313" key="2">
    <source>
        <dbReference type="EMBL" id="QCI19470.1"/>
    </source>
</evidence>
<reference evidence="2 3" key="1">
    <citation type="submission" date="2018-10" db="EMBL/GenBank/DDBJ databases">
        <title>Comparative functional genomics of the obligate endosymbiont Buchnera aphidicola.</title>
        <authorList>
            <person name="Chong R.A."/>
        </authorList>
    </citation>
    <scope>NUCLEOTIDE SEQUENCE [LARGE SCALE GENOMIC DNA]</scope>
    <source>
        <strain evidence="2 3">Aoe</strain>
    </source>
</reference>
<dbReference type="Pfam" id="PF21185">
    <property type="entry name" value="RecD_N"/>
    <property type="match status" value="1"/>
</dbReference>
<feature type="domain" description="RecBCD enzyme subunit RecD N-terminal" evidence="1">
    <location>
        <begin position="11"/>
        <end position="60"/>
    </location>
</feature>
<protein>
    <recommendedName>
        <fullName evidence="1">RecBCD enzyme subunit RecD N-terminal domain-containing protein</fullName>
    </recommendedName>
</protein>
<dbReference type="AlphaFoldDB" id="A0A4D6XZM8"/>
<dbReference type="InterPro" id="IPR049550">
    <property type="entry name" value="RecD_N"/>
</dbReference>
<dbReference type="RefSeq" id="WP_158341936.1">
    <property type="nucleotide sequence ID" value="NZ_CP033012.1"/>
</dbReference>
<evidence type="ECO:0000259" key="1">
    <source>
        <dbReference type="Pfam" id="PF21185"/>
    </source>
</evidence>